<sequence length="60" mass="6271">MGKLDDDTACVGSDFCVIGVKNLRVADLSVVPMTLSNHTQASAYVIGEIAAQKLISAYGL</sequence>
<evidence type="ECO:0000259" key="2">
    <source>
        <dbReference type="Pfam" id="PF05199"/>
    </source>
</evidence>
<dbReference type="GO" id="GO:0050660">
    <property type="term" value="F:flavin adenine dinucleotide binding"/>
    <property type="evidence" value="ECO:0007669"/>
    <property type="project" value="InterPro"/>
</dbReference>
<feature type="domain" description="Glucose-methanol-choline oxidoreductase C-terminal" evidence="2">
    <location>
        <begin position="1"/>
        <end position="47"/>
    </location>
</feature>
<dbReference type="PANTHER" id="PTHR11552">
    <property type="entry name" value="GLUCOSE-METHANOL-CHOLINE GMC OXIDOREDUCTASE"/>
    <property type="match status" value="1"/>
</dbReference>
<dbReference type="GO" id="GO:0016614">
    <property type="term" value="F:oxidoreductase activity, acting on CH-OH group of donors"/>
    <property type="evidence" value="ECO:0007669"/>
    <property type="project" value="InterPro"/>
</dbReference>
<gene>
    <name evidence="3" type="ORF">H0G86_000723</name>
</gene>
<proteinExistence type="inferred from homology"/>
<reference evidence="3 4" key="1">
    <citation type="journal article" date="2021" name="BMC Genomics">
        <title>Telomere-to-telomere genome assembly of asparaginase-producing Trichoderma simmonsii.</title>
        <authorList>
            <person name="Chung D."/>
            <person name="Kwon Y.M."/>
            <person name="Yang Y."/>
        </authorList>
    </citation>
    <scope>NUCLEOTIDE SEQUENCE [LARGE SCALE GENOMIC DNA]</scope>
    <source>
        <strain evidence="3 4">GH-Sj1</strain>
    </source>
</reference>
<evidence type="ECO:0000313" key="4">
    <source>
        <dbReference type="Proteomes" id="UP000826661"/>
    </source>
</evidence>
<dbReference type="InterPro" id="IPR007867">
    <property type="entry name" value="GMC_OxRtase_C"/>
</dbReference>
<accession>A0A8G0P9S2</accession>
<dbReference type="PANTHER" id="PTHR11552:SF134">
    <property type="entry name" value="GLUCOSE-METHANOL-CHOLINE OXIDOREDUCTASE N-TERMINAL DOMAIN-CONTAINING PROTEIN"/>
    <property type="match status" value="1"/>
</dbReference>
<dbReference type="EMBL" id="CP075864">
    <property type="protein sequence ID" value="QYS93346.1"/>
    <property type="molecule type" value="Genomic_DNA"/>
</dbReference>
<name>A0A8G0P9S2_9HYPO</name>
<evidence type="ECO:0000256" key="1">
    <source>
        <dbReference type="ARBA" id="ARBA00010790"/>
    </source>
</evidence>
<comment type="similarity">
    <text evidence="1">Belongs to the GMC oxidoreductase family.</text>
</comment>
<dbReference type="AlphaFoldDB" id="A0A8G0P9S2"/>
<dbReference type="Proteomes" id="UP000826661">
    <property type="component" value="Chromosome I"/>
</dbReference>
<dbReference type="SUPFAM" id="SSF51905">
    <property type="entry name" value="FAD/NAD(P)-binding domain"/>
    <property type="match status" value="1"/>
</dbReference>
<dbReference type="Pfam" id="PF05199">
    <property type="entry name" value="GMC_oxred_C"/>
    <property type="match status" value="1"/>
</dbReference>
<dbReference type="InterPro" id="IPR012132">
    <property type="entry name" value="GMC_OxRdtase"/>
</dbReference>
<organism evidence="3 4">
    <name type="scientific">Trichoderma simmonsii</name>
    <dbReference type="NCBI Taxonomy" id="1491479"/>
    <lineage>
        <taxon>Eukaryota</taxon>
        <taxon>Fungi</taxon>
        <taxon>Dikarya</taxon>
        <taxon>Ascomycota</taxon>
        <taxon>Pezizomycotina</taxon>
        <taxon>Sordariomycetes</taxon>
        <taxon>Hypocreomycetidae</taxon>
        <taxon>Hypocreales</taxon>
        <taxon>Hypocreaceae</taxon>
        <taxon>Trichoderma</taxon>
    </lineage>
</organism>
<dbReference type="InterPro" id="IPR036188">
    <property type="entry name" value="FAD/NAD-bd_sf"/>
</dbReference>
<protein>
    <submittedName>
        <fullName evidence="3">GMC oxidoreductase</fullName>
    </submittedName>
</protein>
<evidence type="ECO:0000313" key="3">
    <source>
        <dbReference type="EMBL" id="QYS93346.1"/>
    </source>
</evidence>
<keyword evidence="4" id="KW-1185">Reference proteome</keyword>
<dbReference type="Gene3D" id="3.50.50.60">
    <property type="entry name" value="FAD/NAD(P)-binding domain"/>
    <property type="match status" value="1"/>
</dbReference>